<keyword evidence="2" id="KW-0732">Signal</keyword>
<accession>A0A1Y1JC85</accession>
<evidence type="ECO:0000313" key="4">
    <source>
        <dbReference type="Proteomes" id="UP000195521"/>
    </source>
</evidence>
<protein>
    <recommendedName>
        <fullName evidence="5">PH domain-containing protein</fullName>
    </recommendedName>
</protein>
<keyword evidence="4" id="KW-1185">Reference proteome</keyword>
<evidence type="ECO:0008006" key="5">
    <source>
        <dbReference type="Google" id="ProtNLM"/>
    </source>
</evidence>
<feature type="signal peptide" evidence="2">
    <location>
        <begin position="1"/>
        <end position="22"/>
    </location>
</feature>
<organism evidence="3 4">
    <name type="scientific">Plasmodium gonderi</name>
    <dbReference type="NCBI Taxonomy" id="77519"/>
    <lineage>
        <taxon>Eukaryota</taxon>
        <taxon>Sar</taxon>
        <taxon>Alveolata</taxon>
        <taxon>Apicomplexa</taxon>
        <taxon>Aconoidasida</taxon>
        <taxon>Haemosporida</taxon>
        <taxon>Plasmodiidae</taxon>
        <taxon>Plasmodium</taxon>
        <taxon>Plasmodium (Plasmodium)</taxon>
    </lineage>
</organism>
<feature type="compositionally biased region" description="Basic and acidic residues" evidence="1">
    <location>
        <begin position="173"/>
        <end position="189"/>
    </location>
</feature>
<feature type="region of interest" description="Disordered" evidence="1">
    <location>
        <begin position="260"/>
        <end position="290"/>
    </location>
</feature>
<sequence>MNPIKWILSTFLLNALISRCNPLYFNNNMDKWMKELLKVSKKEYNSFNEINDLGNRKYCGKSLNHLAGLILDKTDKEGKLIIEGSIISNKLILKLGNIKEKEINIKDIILPVETLSNKCIHIRQSKNNDDSVILCLASKVLRNFWTNSITDAVLCKLTKTRGKLPEYNYALGMDEKREEQNEESDKSGEADEASDSVIDKTSVQKNEQNLVRKKIIGEEFDEEQENEPKGLKLRIAKSKFGNPHIKINGKNVEEIKNDRSVKGTNKLENQKKDESIESVEDDDEQDVEDE</sequence>
<dbReference type="EMBL" id="BDQF01000008">
    <property type="protein sequence ID" value="GAW80106.1"/>
    <property type="molecule type" value="Genomic_DNA"/>
</dbReference>
<feature type="region of interest" description="Disordered" evidence="1">
    <location>
        <begin position="172"/>
        <end position="203"/>
    </location>
</feature>
<proteinExistence type="predicted"/>
<dbReference type="AlphaFoldDB" id="A0A1Y1JC85"/>
<comment type="caution">
    <text evidence="3">The sequence shown here is derived from an EMBL/GenBank/DDBJ whole genome shotgun (WGS) entry which is preliminary data.</text>
</comment>
<dbReference type="Proteomes" id="UP000195521">
    <property type="component" value="Unassembled WGS sequence"/>
</dbReference>
<evidence type="ECO:0000256" key="1">
    <source>
        <dbReference type="SAM" id="MobiDB-lite"/>
    </source>
</evidence>
<name>A0A1Y1JC85_PLAGO</name>
<feature type="compositionally biased region" description="Acidic residues" evidence="1">
    <location>
        <begin position="276"/>
        <end position="290"/>
    </location>
</feature>
<feature type="chain" id="PRO_5012192061" description="PH domain-containing protein" evidence="2">
    <location>
        <begin position="23"/>
        <end position="290"/>
    </location>
</feature>
<dbReference type="OMA" id="FWVNSIT"/>
<dbReference type="RefSeq" id="XP_028542695.1">
    <property type="nucleotide sequence ID" value="XM_028686894.1"/>
</dbReference>
<dbReference type="GeneID" id="39746819"/>
<evidence type="ECO:0000256" key="2">
    <source>
        <dbReference type="SAM" id="SignalP"/>
    </source>
</evidence>
<reference evidence="4" key="1">
    <citation type="submission" date="2017-04" db="EMBL/GenBank/DDBJ databases">
        <title>Plasmodium gonderi genome.</title>
        <authorList>
            <person name="Arisue N."/>
            <person name="Honma H."/>
            <person name="Kawai S."/>
            <person name="Tougan T."/>
            <person name="Tanabe K."/>
            <person name="Horii T."/>
        </authorList>
    </citation>
    <scope>NUCLEOTIDE SEQUENCE [LARGE SCALE GENOMIC DNA]</scope>
    <source>
        <strain evidence="4">ATCC 30045</strain>
    </source>
</reference>
<evidence type="ECO:0000313" key="3">
    <source>
        <dbReference type="EMBL" id="GAW80106.1"/>
    </source>
</evidence>
<gene>
    <name evidence="3" type="ORF">PGO_070210</name>
</gene>
<dbReference type="OrthoDB" id="340921at2759"/>